<name>A0ABR9U607_9CYAN</name>
<feature type="compositionally biased region" description="Polar residues" evidence="1">
    <location>
        <begin position="27"/>
        <end position="44"/>
    </location>
</feature>
<sequence>MNRKAVILVLGAALAMSGAMIKSTPNANANLPETRNPNINQSSIPPKLNNVGIIAQSGDSPWNQRISSQTYRNPDTGQQLCFYFNSSRWAPCPGQGDNIIIPPNAQCRGGISLRDLTNHCPAAQCSHDNTLDRVLSLSSGGSGGSSVPPCTGLP</sequence>
<evidence type="ECO:0000313" key="3">
    <source>
        <dbReference type="EMBL" id="MBE9141891.1"/>
    </source>
</evidence>
<evidence type="ECO:0000256" key="2">
    <source>
        <dbReference type="SAM" id="SignalP"/>
    </source>
</evidence>
<evidence type="ECO:0000256" key="1">
    <source>
        <dbReference type="SAM" id="MobiDB-lite"/>
    </source>
</evidence>
<keyword evidence="4" id="KW-1185">Reference proteome</keyword>
<feature type="chain" id="PRO_5045597701" description="Secreted protein" evidence="2">
    <location>
        <begin position="30"/>
        <end position="154"/>
    </location>
</feature>
<organism evidence="3 4">
    <name type="scientific">Planktothrix mougeotii LEGE 06226</name>
    <dbReference type="NCBI Taxonomy" id="1828728"/>
    <lineage>
        <taxon>Bacteria</taxon>
        <taxon>Bacillati</taxon>
        <taxon>Cyanobacteriota</taxon>
        <taxon>Cyanophyceae</taxon>
        <taxon>Oscillatoriophycideae</taxon>
        <taxon>Oscillatoriales</taxon>
        <taxon>Microcoleaceae</taxon>
        <taxon>Planktothrix</taxon>
    </lineage>
</organism>
<keyword evidence="2" id="KW-0732">Signal</keyword>
<proteinExistence type="predicted"/>
<feature type="region of interest" description="Disordered" evidence="1">
    <location>
        <begin position="27"/>
        <end position="47"/>
    </location>
</feature>
<comment type="caution">
    <text evidence="3">The sequence shown here is derived from an EMBL/GenBank/DDBJ whole genome shotgun (WGS) entry which is preliminary data.</text>
</comment>
<reference evidence="3 4" key="1">
    <citation type="submission" date="2020-10" db="EMBL/GenBank/DDBJ databases">
        <authorList>
            <person name="Castelo-Branco R."/>
            <person name="Eusebio N."/>
            <person name="Adriana R."/>
            <person name="Vieira A."/>
            <person name="Brugerolle De Fraissinette N."/>
            <person name="Rezende De Castro R."/>
            <person name="Schneider M.P."/>
            <person name="Vasconcelos V."/>
            <person name="Leao P.N."/>
        </authorList>
    </citation>
    <scope>NUCLEOTIDE SEQUENCE [LARGE SCALE GENOMIC DNA]</scope>
    <source>
        <strain evidence="3 4">LEGE 06226</strain>
    </source>
</reference>
<dbReference type="Proteomes" id="UP000640725">
    <property type="component" value="Unassembled WGS sequence"/>
</dbReference>
<gene>
    <name evidence="3" type="ORF">IQ236_01470</name>
</gene>
<feature type="signal peptide" evidence="2">
    <location>
        <begin position="1"/>
        <end position="29"/>
    </location>
</feature>
<protein>
    <recommendedName>
        <fullName evidence="5">Secreted protein</fullName>
    </recommendedName>
</protein>
<accession>A0ABR9U607</accession>
<dbReference type="EMBL" id="JADEWU010000002">
    <property type="protein sequence ID" value="MBE9141891.1"/>
    <property type="molecule type" value="Genomic_DNA"/>
</dbReference>
<evidence type="ECO:0008006" key="5">
    <source>
        <dbReference type="Google" id="ProtNLM"/>
    </source>
</evidence>
<evidence type="ECO:0000313" key="4">
    <source>
        <dbReference type="Proteomes" id="UP000640725"/>
    </source>
</evidence>
<dbReference type="RefSeq" id="WP_193867636.1">
    <property type="nucleotide sequence ID" value="NZ_JADEWU010000002.1"/>
</dbReference>